<dbReference type="EMBL" id="JACGWJ010000024">
    <property type="protein sequence ID" value="KAL0319987.1"/>
    <property type="molecule type" value="Genomic_DNA"/>
</dbReference>
<evidence type="ECO:0000256" key="1">
    <source>
        <dbReference type="SAM" id="MobiDB-lite"/>
    </source>
</evidence>
<evidence type="ECO:0000313" key="2">
    <source>
        <dbReference type="EMBL" id="KAL0319987.1"/>
    </source>
</evidence>
<name>A0AAW2LMM8_SESRA</name>
<organism evidence="2">
    <name type="scientific">Sesamum radiatum</name>
    <name type="common">Black benniseed</name>
    <dbReference type="NCBI Taxonomy" id="300843"/>
    <lineage>
        <taxon>Eukaryota</taxon>
        <taxon>Viridiplantae</taxon>
        <taxon>Streptophyta</taxon>
        <taxon>Embryophyta</taxon>
        <taxon>Tracheophyta</taxon>
        <taxon>Spermatophyta</taxon>
        <taxon>Magnoliopsida</taxon>
        <taxon>eudicotyledons</taxon>
        <taxon>Gunneridae</taxon>
        <taxon>Pentapetalae</taxon>
        <taxon>asterids</taxon>
        <taxon>lamiids</taxon>
        <taxon>Lamiales</taxon>
        <taxon>Pedaliaceae</taxon>
        <taxon>Sesamum</taxon>
    </lineage>
</organism>
<gene>
    <name evidence="2" type="ORF">Sradi_5260200</name>
</gene>
<comment type="caution">
    <text evidence="2">The sequence shown here is derived from an EMBL/GenBank/DDBJ whole genome shotgun (WGS) entry which is preliminary data.</text>
</comment>
<proteinExistence type="predicted"/>
<reference evidence="2" key="2">
    <citation type="journal article" date="2024" name="Plant">
        <title>Genomic evolution and insights into agronomic trait innovations of Sesamum species.</title>
        <authorList>
            <person name="Miao H."/>
            <person name="Wang L."/>
            <person name="Qu L."/>
            <person name="Liu H."/>
            <person name="Sun Y."/>
            <person name="Le M."/>
            <person name="Wang Q."/>
            <person name="Wei S."/>
            <person name="Zheng Y."/>
            <person name="Lin W."/>
            <person name="Duan Y."/>
            <person name="Cao H."/>
            <person name="Xiong S."/>
            <person name="Wang X."/>
            <person name="Wei L."/>
            <person name="Li C."/>
            <person name="Ma Q."/>
            <person name="Ju M."/>
            <person name="Zhao R."/>
            <person name="Li G."/>
            <person name="Mu C."/>
            <person name="Tian Q."/>
            <person name="Mei H."/>
            <person name="Zhang T."/>
            <person name="Gao T."/>
            <person name="Zhang H."/>
        </authorList>
    </citation>
    <scope>NUCLEOTIDE SEQUENCE</scope>
    <source>
        <strain evidence="2">G02</strain>
    </source>
</reference>
<protein>
    <submittedName>
        <fullName evidence="2">Uncharacterized protein</fullName>
    </submittedName>
</protein>
<feature type="region of interest" description="Disordered" evidence="1">
    <location>
        <begin position="1"/>
        <end position="72"/>
    </location>
</feature>
<sequence length="72" mass="8282">MPENAQEGTDYKEEVNSMATQPEDNYFPPPPLQRGVYNEDYFLLPPSKGDMHEDNYFPPPPPKGMLPRKEKA</sequence>
<reference evidence="2" key="1">
    <citation type="submission" date="2020-06" db="EMBL/GenBank/DDBJ databases">
        <authorList>
            <person name="Li T."/>
            <person name="Hu X."/>
            <person name="Zhang T."/>
            <person name="Song X."/>
            <person name="Zhang H."/>
            <person name="Dai N."/>
            <person name="Sheng W."/>
            <person name="Hou X."/>
            <person name="Wei L."/>
        </authorList>
    </citation>
    <scope>NUCLEOTIDE SEQUENCE</scope>
    <source>
        <strain evidence="2">G02</strain>
        <tissue evidence="2">Leaf</tissue>
    </source>
</reference>
<dbReference type="AlphaFoldDB" id="A0AAW2LMM8"/>
<accession>A0AAW2LMM8</accession>